<evidence type="ECO:0000256" key="4">
    <source>
        <dbReference type="ARBA" id="ARBA00022692"/>
    </source>
</evidence>
<feature type="transmembrane region" description="Helical" evidence="7">
    <location>
        <begin position="140"/>
        <end position="159"/>
    </location>
</feature>
<dbReference type="RefSeq" id="WP_246441598.1">
    <property type="nucleotide sequence ID" value="NZ_AP023321.1"/>
</dbReference>
<dbReference type="Proteomes" id="UP000593890">
    <property type="component" value="Chromosome"/>
</dbReference>
<accession>A0A7I8CY94</accession>
<comment type="similarity">
    <text evidence="2">Belongs to the EamA transporter family.</text>
</comment>
<evidence type="ECO:0000256" key="2">
    <source>
        <dbReference type="ARBA" id="ARBA00007362"/>
    </source>
</evidence>
<feature type="domain" description="EamA" evidence="8">
    <location>
        <begin position="15"/>
        <end position="157"/>
    </location>
</feature>
<comment type="subcellular location">
    <subcellularLocation>
        <location evidence="1">Cell membrane</location>
        <topology evidence="1">Multi-pass membrane protein</topology>
    </subcellularLocation>
</comment>
<dbReference type="Pfam" id="PF00892">
    <property type="entry name" value="EamA"/>
    <property type="match status" value="2"/>
</dbReference>
<feature type="transmembrane region" description="Helical" evidence="7">
    <location>
        <begin position="87"/>
        <end position="106"/>
    </location>
</feature>
<keyword evidence="10" id="KW-1185">Reference proteome</keyword>
<dbReference type="AlphaFoldDB" id="A0A7I8CY94"/>
<evidence type="ECO:0000256" key="3">
    <source>
        <dbReference type="ARBA" id="ARBA00022475"/>
    </source>
</evidence>
<feature type="transmembrane region" description="Helical" evidence="7">
    <location>
        <begin position="227"/>
        <end position="249"/>
    </location>
</feature>
<dbReference type="InterPro" id="IPR050638">
    <property type="entry name" value="AA-Vitamin_Transporters"/>
</dbReference>
<dbReference type="KEGG" id="sman:C12CBH8_00800"/>
<reference evidence="10" key="1">
    <citation type="submission" date="2020-07" db="EMBL/GenBank/DDBJ databases">
        <title>Complete genome sequencing of Clostridia bacterium strain 12CBH8.</title>
        <authorList>
            <person name="Sakamoto M."/>
            <person name="Murakami T."/>
            <person name="Mori H."/>
        </authorList>
    </citation>
    <scope>NUCLEOTIDE SEQUENCE [LARGE SCALE GENOMIC DNA]</scope>
    <source>
        <strain evidence="10">12CBH8</strain>
    </source>
</reference>
<sequence>MSTKMDAALKKPWMVALIAIFCCVLWGSASPCIKIGYEMLGLSPDSSGAQVLFAGLRFTLAGFLALLFGSLLEKKILLPRKSAWGKILKLSVFQTSLQYFCLYVGLAHTTGVNGSIIIGTNTLFTILVAALLFRQEKLNFPKVTGCIVGFAGVLLANLADGGFHLNFSLSGEGLVAVAVLSYAFSSCFLKRYSQDENPVMLSGYQFIVGGVTLTVIGLLMGGRFPTFSPAAAGMLVYLALVSALAYSLWGMLLKVNPVSKVSIYGFMNPVVGVLLSALLLGEGGQAFRPGNVIALLLVSLGIFVVNRFGDTGPHSSKRRLS</sequence>
<name>A0A7I8CY94_9FIRM</name>
<gene>
    <name evidence="9" type="ORF">C12CBH8_00800</name>
</gene>
<feature type="domain" description="EamA" evidence="8">
    <location>
        <begin position="170"/>
        <end position="306"/>
    </location>
</feature>
<dbReference type="InterPro" id="IPR000620">
    <property type="entry name" value="EamA_dom"/>
</dbReference>
<keyword evidence="5 7" id="KW-1133">Transmembrane helix</keyword>
<keyword evidence="4 7" id="KW-0812">Transmembrane</keyword>
<dbReference type="PANTHER" id="PTHR32322">
    <property type="entry name" value="INNER MEMBRANE TRANSPORTER"/>
    <property type="match status" value="1"/>
</dbReference>
<keyword evidence="3" id="KW-1003">Cell membrane</keyword>
<evidence type="ECO:0000259" key="8">
    <source>
        <dbReference type="Pfam" id="PF00892"/>
    </source>
</evidence>
<feature type="transmembrane region" description="Helical" evidence="7">
    <location>
        <begin position="292"/>
        <end position="309"/>
    </location>
</feature>
<feature type="transmembrane region" description="Helical" evidence="7">
    <location>
        <begin position="47"/>
        <end position="67"/>
    </location>
</feature>
<dbReference type="EMBL" id="AP023321">
    <property type="protein sequence ID" value="BCI59441.1"/>
    <property type="molecule type" value="Genomic_DNA"/>
</dbReference>
<dbReference type="PANTHER" id="PTHR32322:SF18">
    <property type="entry name" value="S-ADENOSYLMETHIONINE_S-ADENOSYLHOMOCYSTEINE TRANSPORTER"/>
    <property type="match status" value="1"/>
</dbReference>
<feature type="transmembrane region" description="Helical" evidence="7">
    <location>
        <begin position="261"/>
        <end position="280"/>
    </location>
</feature>
<organism evidence="9 10">
    <name type="scientific">Solibaculum mannosilyticum</name>
    <dbReference type="NCBI Taxonomy" id="2780922"/>
    <lineage>
        <taxon>Bacteria</taxon>
        <taxon>Bacillati</taxon>
        <taxon>Bacillota</taxon>
        <taxon>Clostridia</taxon>
        <taxon>Eubacteriales</taxon>
        <taxon>Oscillospiraceae</taxon>
        <taxon>Solibaculum</taxon>
    </lineage>
</organism>
<dbReference type="GO" id="GO:0005886">
    <property type="term" value="C:plasma membrane"/>
    <property type="evidence" value="ECO:0007669"/>
    <property type="project" value="UniProtKB-SubCell"/>
</dbReference>
<evidence type="ECO:0000256" key="1">
    <source>
        <dbReference type="ARBA" id="ARBA00004651"/>
    </source>
</evidence>
<protein>
    <submittedName>
        <fullName evidence="9">Membrane protein</fullName>
    </submittedName>
</protein>
<dbReference type="SUPFAM" id="SSF103481">
    <property type="entry name" value="Multidrug resistance efflux transporter EmrE"/>
    <property type="match status" value="2"/>
</dbReference>
<evidence type="ECO:0000313" key="10">
    <source>
        <dbReference type="Proteomes" id="UP000593890"/>
    </source>
</evidence>
<feature type="transmembrane region" description="Helical" evidence="7">
    <location>
        <begin position="165"/>
        <end position="189"/>
    </location>
</feature>
<evidence type="ECO:0000256" key="6">
    <source>
        <dbReference type="ARBA" id="ARBA00023136"/>
    </source>
</evidence>
<evidence type="ECO:0000256" key="7">
    <source>
        <dbReference type="SAM" id="Phobius"/>
    </source>
</evidence>
<evidence type="ECO:0000256" key="5">
    <source>
        <dbReference type="ARBA" id="ARBA00022989"/>
    </source>
</evidence>
<feature type="transmembrane region" description="Helical" evidence="7">
    <location>
        <begin position="201"/>
        <end position="221"/>
    </location>
</feature>
<evidence type="ECO:0000313" key="9">
    <source>
        <dbReference type="EMBL" id="BCI59441.1"/>
    </source>
</evidence>
<feature type="transmembrane region" description="Helical" evidence="7">
    <location>
        <begin position="112"/>
        <end position="133"/>
    </location>
</feature>
<proteinExistence type="inferred from homology"/>
<dbReference type="InterPro" id="IPR037185">
    <property type="entry name" value="EmrE-like"/>
</dbReference>
<keyword evidence="6 7" id="KW-0472">Membrane</keyword>